<accession>A0A0S2SPB9</accession>
<dbReference type="PANTHER" id="PTHR21366:SF14">
    <property type="entry name" value="GLYOXALASE DOMAIN-CONTAINING PROTEIN 5"/>
    <property type="match status" value="1"/>
</dbReference>
<dbReference type="PATRIC" id="fig|652.5.peg.3608"/>
<reference evidence="2 3" key="2">
    <citation type="journal article" date="2016" name="Genome Announc.">
        <title>Complete Genome Sequence of the Highly Virulent Aeromonas schubertii Strain WL1483, Isolated from Diseased Snakehead Fish (Channa argus) in China.</title>
        <authorList>
            <person name="Liu L."/>
            <person name="Li N."/>
            <person name="Zhang D."/>
            <person name="Fu X."/>
            <person name="Shi C."/>
            <person name="Lin Q."/>
            <person name="Hao G."/>
        </authorList>
    </citation>
    <scope>NUCLEOTIDE SEQUENCE [LARGE SCALE GENOMIC DNA]</scope>
    <source>
        <strain evidence="2 3">WL1483</strain>
    </source>
</reference>
<reference evidence="3" key="1">
    <citation type="submission" date="2015-10" db="EMBL/GenBank/DDBJ databases">
        <title>Complete Genome Sequence of Aeromonas schubertii strain WL1483.</title>
        <authorList>
            <person name="Liu L."/>
        </authorList>
    </citation>
    <scope>NUCLEOTIDE SEQUENCE [LARGE SCALE GENOMIC DNA]</scope>
    <source>
        <strain evidence="3">WL1483</strain>
    </source>
</reference>
<sequence length="132" mass="14709">MLTGLNHLTLASGDLERSLTFYRDLLGFHPHVRWSGGAYLSLGTLWLCLSCDTPAPARDYTHVALSIDPEHFATFCERLRATAVVEWKQNSSEGDSIYLLDPDGHRLEIHAGDLASRLSALRQAPYAGLEWL</sequence>
<dbReference type="NCBIfam" id="NF000496">
    <property type="entry name" value="Fos_GSH"/>
    <property type="match status" value="1"/>
</dbReference>
<dbReference type="KEGG" id="asr:WL1483_4133"/>
<dbReference type="EMBL" id="CP013067">
    <property type="protein sequence ID" value="ALP43552.1"/>
    <property type="molecule type" value="Genomic_DNA"/>
</dbReference>
<proteinExistence type="predicted"/>
<dbReference type="RefSeq" id="WP_060587337.1">
    <property type="nucleotide sequence ID" value="NZ_CP013067.1"/>
</dbReference>
<dbReference type="PANTHER" id="PTHR21366">
    <property type="entry name" value="GLYOXALASE FAMILY PROTEIN"/>
    <property type="match status" value="1"/>
</dbReference>
<protein>
    <submittedName>
        <fullName evidence="2">Glutathione transferase</fullName>
    </submittedName>
</protein>
<gene>
    <name evidence="2" type="primary">fosA</name>
    <name evidence="2" type="ORF">WL1483_4133</name>
</gene>
<dbReference type="AlphaFoldDB" id="A0A0S2SPB9"/>
<dbReference type="InterPro" id="IPR029068">
    <property type="entry name" value="Glyas_Bleomycin-R_OHBP_Dase"/>
</dbReference>
<dbReference type="SUPFAM" id="SSF54593">
    <property type="entry name" value="Glyoxalase/Bleomycin resistance protein/Dihydroxybiphenyl dioxygenase"/>
    <property type="match status" value="1"/>
</dbReference>
<dbReference type="InterPro" id="IPR004360">
    <property type="entry name" value="Glyas_Fos-R_dOase_dom"/>
</dbReference>
<dbReference type="GO" id="GO:0016740">
    <property type="term" value="F:transferase activity"/>
    <property type="evidence" value="ECO:0007669"/>
    <property type="project" value="UniProtKB-KW"/>
</dbReference>
<name>A0A0S2SPB9_9GAMM</name>
<dbReference type="InterPro" id="IPR050383">
    <property type="entry name" value="GlyoxalaseI/FosfomycinResist"/>
</dbReference>
<dbReference type="Gene3D" id="3.10.180.10">
    <property type="entry name" value="2,3-Dihydroxybiphenyl 1,2-Dioxygenase, domain 1"/>
    <property type="match status" value="1"/>
</dbReference>
<dbReference type="Proteomes" id="UP000058114">
    <property type="component" value="Chromosome"/>
</dbReference>
<dbReference type="PROSITE" id="PS51819">
    <property type="entry name" value="VOC"/>
    <property type="match status" value="1"/>
</dbReference>
<dbReference type="Pfam" id="PF00903">
    <property type="entry name" value="Glyoxalase"/>
    <property type="match status" value="1"/>
</dbReference>
<organism evidence="2 3">
    <name type="scientific">Aeromonas schubertii</name>
    <dbReference type="NCBI Taxonomy" id="652"/>
    <lineage>
        <taxon>Bacteria</taxon>
        <taxon>Pseudomonadati</taxon>
        <taxon>Pseudomonadota</taxon>
        <taxon>Gammaproteobacteria</taxon>
        <taxon>Aeromonadales</taxon>
        <taxon>Aeromonadaceae</taxon>
        <taxon>Aeromonas</taxon>
    </lineage>
</organism>
<keyword evidence="2" id="KW-0808">Transferase</keyword>
<feature type="domain" description="VOC" evidence="1">
    <location>
        <begin position="4"/>
        <end position="112"/>
    </location>
</feature>
<evidence type="ECO:0000313" key="3">
    <source>
        <dbReference type="Proteomes" id="UP000058114"/>
    </source>
</evidence>
<evidence type="ECO:0000259" key="1">
    <source>
        <dbReference type="PROSITE" id="PS51819"/>
    </source>
</evidence>
<dbReference type="InterPro" id="IPR037523">
    <property type="entry name" value="VOC_core"/>
</dbReference>
<evidence type="ECO:0000313" key="2">
    <source>
        <dbReference type="EMBL" id="ALP43552.1"/>
    </source>
</evidence>